<sequence>MKLLTVNCQHARLWGKYQQNNVLKWTVVSEANAQWSSTSVEIVAGKRRKQIFDRKALSNAFKGVQYNKSSIENSNRHFCTFADSLAVKSVDFTSESILFDRPHERFRPASFCLRHFRDKVKPSVSDVAFIIIASVNTVVSSPRSAPGQRGRQIEASRFKIRGLWLGISTQLGESKPYTVPTTTKIKTATDIV</sequence>
<accession>A0A4C1TJF7</accession>
<comment type="caution">
    <text evidence="1">The sequence shown here is derived from an EMBL/GenBank/DDBJ whole genome shotgun (WGS) entry which is preliminary data.</text>
</comment>
<protein>
    <submittedName>
        <fullName evidence="1">Uncharacterized protein</fullName>
    </submittedName>
</protein>
<organism evidence="1 2">
    <name type="scientific">Eumeta variegata</name>
    <name type="common">Bagworm moth</name>
    <name type="synonym">Eumeta japonica</name>
    <dbReference type="NCBI Taxonomy" id="151549"/>
    <lineage>
        <taxon>Eukaryota</taxon>
        <taxon>Metazoa</taxon>
        <taxon>Ecdysozoa</taxon>
        <taxon>Arthropoda</taxon>
        <taxon>Hexapoda</taxon>
        <taxon>Insecta</taxon>
        <taxon>Pterygota</taxon>
        <taxon>Neoptera</taxon>
        <taxon>Endopterygota</taxon>
        <taxon>Lepidoptera</taxon>
        <taxon>Glossata</taxon>
        <taxon>Ditrysia</taxon>
        <taxon>Tineoidea</taxon>
        <taxon>Psychidae</taxon>
        <taxon>Oiketicinae</taxon>
        <taxon>Eumeta</taxon>
    </lineage>
</organism>
<keyword evidence="2" id="KW-1185">Reference proteome</keyword>
<dbReference type="Proteomes" id="UP000299102">
    <property type="component" value="Unassembled WGS sequence"/>
</dbReference>
<proteinExistence type="predicted"/>
<dbReference type="EMBL" id="BGZK01000057">
    <property type="protein sequence ID" value="GBP13431.1"/>
    <property type="molecule type" value="Genomic_DNA"/>
</dbReference>
<gene>
    <name evidence="1" type="ORF">EVAR_4188_1</name>
</gene>
<evidence type="ECO:0000313" key="1">
    <source>
        <dbReference type="EMBL" id="GBP13431.1"/>
    </source>
</evidence>
<reference evidence="1 2" key="1">
    <citation type="journal article" date="2019" name="Commun. Biol.">
        <title>The bagworm genome reveals a unique fibroin gene that provides high tensile strength.</title>
        <authorList>
            <person name="Kono N."/>
            <person name="Nakamura H."/>
            <person name="Ohtoshi R."/>
            <person name="Tomita M."/>
            <person name="Numata K."/>
            <person name="Arakawa K."/>
        </authorList>
    </citation>
    <scope>NUCLEOTIDE SEQUENCE [LARGE SCALE GENOMIC DNA]</scope>
</reference>
<evidence type="ECO:0000313" key="2">
    <source>
        <dbReference type="Proteomes" id="UP000299102"/>
    </source>
</evidence>
<name>A0A4C1TJF7_EUMVA</name>
<dbReference type="AlphaFoldDB" id="A0A4C1TJF7"/>